<dbReference type="RefSeq" id="WP_169398079.1">
    <property type="nucleotide sequence ID" value="NZ_BAAAJH010000001.1"/>
</dbReference>
<evidence type="ECO:0000313" key="2">
    <source>
        <dbReference type="Proteomes" id="UP001296706"/>
    </source>
</evidence>
<protein>
    <submittedName>
        <fullName evidence="1">Uncharacterized protein</fullName>
    </submittedName>
</protein>
<name>A0ABX1RJ56_9PSEU</name>
<reference evidence="1 2" key="1">
    <citation type="submission" date="2020-04" db="EMBL/GenBank/DDBJ databases">
        <authorList>
            <person name="Klaysubun C."/>
            <person name="Duangmal K."/>
            <person name="Lipun K."/>
        </authorList>
    </citation>
    <scope>NUCLEOTIDE SEQUENCE [LARGE SCALE GENOMIC DNA]</scope>
    <source>
        <strain evidence="1 2">JCM 11839</strain>
    </source>
</reference>
<comment type="caution">
    <text evidence="1">The sequence shown here is derived from an EMBL/GenBank/DDBJ whole genome shotgun (WGS) entry which is preliminary data.</text>
</comment>
<gene>
    <name evidence="1" type="ORF">HF577_23355</name>
</gene>
<sequence>MMLKLSRMSHEPELKQLLQMAVVVIRDIRCWWWPAFGQGATSAELR</sequence>
<organism evidence="1 2">
    <name type="scientific">Pseudonocardia xinjiangensis</name>
    <dbReference type="NCBI Taxonomy" id="75289"/>
    <lineage>
        <taxon>Bacteria</taxon>
        <taxon>Bacillati</taxon>
        <taxon>Actinomycetota</taxon>
        <taxon>Actinomycetes</taxon>
        <taxon>Pseudonocardiales</taxon>
        <taxon>Pseudonocardiaceae</taxon>
        <taxon>Pseudonocardia</taxon>
    </lineage>
</organism>
<evidence type="ECO:0000313" key="1">
    <source>
        <dbReference type="EMBL" id="NMH80017.1"/>
    </source>
</evidence>
<accession>A0ABX1RJ56</accession>
<dbReference type="EMBL" id="JAAXKY010000085">
    <property type="protein sequence ID" value="NMH80017.1"/>
    <property type="molecule type" value="Genomic_DNA"/>
</dbReference>
<dbReference type="Proteomes" id="UP001296706">
    <property type="component" value="Unassembled WGS sequence"/>
</dbReference>
<keyword evidence="2" id="KW-1185">Reference proteome</keyword>
<proteinExistence type="predicted"/>